<dbReference type="AlphaFoldDB" id="A0A222WPB6"/>
<dbReference type="RefSeq" id="WP_094155317.1">
    <property type="nucleotide sequence ID" value="NZ_CP020028.1"/>
</dbReference>
<evidence type="ECO:0000256" key="1">
    <source>
        <dbReference type="SAM" id="SignalP"/>
    </source>
</evidence>
<proteinExistence type="predicted"/>
<dbReference type="Proteomes" id="UP000214666">
    <property type="component" value="Chromosome"/>
</dbReference>
<keyword evidence="3" id="KW-1185">Reference proteome</keyword>
<keyword evidence="1" id="KW-0732">Signal</keyword>
<evidence type="ECO:0000313" key="3">
    <source>
        <dbReference type="Proteomes" id="UP000214666"/>
    </source>
</evidence>
<dbReference type="EMBL" id="CP020028">
    <property type="protein sequence ID" value="ASR47762.1"/>
    <property type="molecule type" value="Genomic_DNA"/>
</dbReference>
<name>A0A222WPB6_9BACL</name>
<dbReference type="KEGG" id="pkb:B4V02_14285"/>
<organism evidence="2 3">
    <name type="scientific">Paenibacillus kribbensis</name>
    <dbReference type="NCBI Taxonomy" id="172713"/>
    <lineage>
        <taxon>Bacteria</taxon>
        <taxon>Bacillati</taxon>
        <taxon>Bacillota</taxon>
        <taxon>Bacilli</taxon>
        <taxon>Bacillales</taxon>
        <taxon>Paenibacillaceae</taxon>
        <taxon>Paenibacillus</taxon>
    </lineage>
</organism>
<accession>A0A222WPB6</accession>
<sequence>MQQRKWMFCLVVVLLLFVAVAGCTNQGRSGEISSGDARKDQPGSTFLENLQADLPQPTVGQFSTPELVVEAFFEAVNDHDLDSALKCFPIMEKYHANTVDNHFSLLHTYELQADAPITSFESHNFFKNFLGYEQYWEKFYMLLFLNSNPDIMGKRVVMGEANAATELKKIKEMKVSSTYSKPEIVAIHSEKNKNVMEQSMSIQEIQVLEVKLYIDGEEQNHVLISVGKIGSNWRILNMS</sequence>
<evidence type="ECO:0008006" key="4">
    <source>
        <dbReference type="Google" id="ProtNLM"/>
    </source>
</evidence>
<feature type="signal peptide" evidence="1">
    <location>
        <begin position="1"/>
        <end position="21"/>
    </location>
</feature>
<dbReference type="PROSITE" id="PS51257">
    <property type="entry name" value="PROKAR_LIPOPROTEIN"/>
    <property type="match status" value="1"/>
</dbReference>
<gene>
    <name evidence="2" type="ORF">B4V02_14285</name>
</gene>
<protein>
    <recommendedName>
        <fullName evidence="4">Lipoprotein</fullName>
    </recommendedName>
</protein>
<feature type="chain" id="PRO_5038828705" description="Lipoprotein" evidence="1">
    <location>
        <begin position="22"/>
        <end position="239"/>
    </location>
</feature>
<evidence type="ECO:0000313" key="2">
    <source>
        <dbReference type="EMBL" id="ASR47762.1"/>
    </source>
</evidence>
<reference evidence="2 3" key="1">
    <citation type="submission" date="2017-03" db="EMBL/GenBank/DDBJ databases">
        <title>Complete genome sequence of Paenibacillus Kribbensis producing bioflocculants.</title>
        <authorList>
            <person name="Lee H.-G."/>
            <person name="Oh H.-M."/>
        </authorList>
    </citation>
    <scope>NUCLEOTIDE SEQUENCE [LARGE SCALE GENOMIC DNA]</scope>
    <source>
        <strain evidence="2 3">AM49</strain>
    </source>
</reference>